<proteinExistence type="predicted"/>
<dbReference type="Pfam" id="PF10433">
    <property type="entry name" value="Beta-prop_RSE1_1st"/>
    <property type="match status" value="1"/>
</dbReference>
<comment type="caution">
    <text evidence="2">The sequence shown here is derived from an EMBL/GenBank/DDBJ whole genome shotgun (WGS) entry which is preliminary data.</text>
</comment>
<accession>A0ABD1X9A8</accession>
<feature type="domain" description="RSE1/DDB1/CPSF1 first beta-propeller" evidence="1">
    <location>
        <begin position="61"/>
        <end position="241"/>
    </location>
</feature>
<organism evidence="2 3">
    <name type="scientific">Forsythia ovata</name>
    <dbReference type="NCBI Taxonomy" id="205694"/>
    <lineage>
        <taxon>Eukaryota</taxon>
        <taxon>Viridiplantae</taxon>
        <taxon>Streptophyta</taxon>
        <taxon>Embryophyta</taxon>
        <taxon>Tracheophyta</taxon>
        <taxon>Spermatophyta</taxon>
        <taxon>Magnoliopsida</taxon>
        <taxon>eudicotyledons</taxon>
        <taxon>Gunneridae</taxon>
        <taxon>Pentapetalae</taxon>
        <taxon>asterids</taxon>
        <taxon>lamiids</taxon>
        <taxon>Lamiales</taxon>
        <taxon>Oleaceae</taxon>
        <taxon>Forsythieae</taxon>
        <taxon>Forsythia</taxon>
    </lineage>
</organism>
<dbReference type="InterPro" id="IPR018846">
    <property type="entry name" value="Beta-prop_RSE1/DDB1/CPSF1_1st"/>
</dbReference>
<dbReference type="SUPFAM" id="SSF102886">
    <property type="entry name" value="Coproporphyrinogen III oxidase"/>
    <property type="match status" value="1"/>
</dbReference>
<evidence type="ECO:0000313" key="3">
    <source>
        <dbReference type="Proteomes" id="UP001604277"/>
    </source>
</evidence>
<reference evidence="3" key="1">
    <citation type="submission" date="2024-07" db="EMBL/GenBank/DDBJ databases">
        <title>Two chromosome-level genome assemblies of Korean endemic species Abeliophyllum distichum and Forsythia ovata (Oleaceae).</title>
        <authorList>
            <person name="Jang H."/>
        </authorList>
    </citation>
    <scope>NUCLEOTIDE SEQUENCE [LARGE SCALE GENOMIC DNA]</scope>
</reference>
<sequence>MLVFLRSEEVRRREGRYWMEANQRCVGQALGEVFPFYLQEQPYAVVPPTTAGKHLNHCDTRSSSALATNKNKLDELQVLDIKFLYGPKPTIVVLYQDNKDARHVKTYEVSLKDKDFVEGPWSQNNLDNGADLLIPVPPPLCGVLIIGEETIVYCSASAFKEIPIRPSITRAYGRVDANGSRYLLGDHNGFLHLLVITHEKEKVTGLKIELLGETSIASTFSYLDNGVVFVGSSSGDSKMTKTRIEIIRKKRNAMQKYLRNDIADLLQNGLDINAYGRVYDRGTTFSLKTGRRIESILVSLPLIARHRCFFGTPASSTLAICNYDKLICSFLSLKKYGSLKQIGTLSSNFEQGHIVCSSDSSWEGLYYVPTLFDKFSANVSVDGWTVNFGLWNIVGMPRIKRPFHQRRMNQENPIETDNPNFTTMHEAIERLSNAVRRIEQNYTLTTYMGETDIDTLIYGRGGRPPA</sequence>
<dbReference type="EMBL" id="JBFOLJ010000001">
    <property type="protein sequence ID" value="KAL2558539.1"/>
    <property type="molecule type" value="Genomic_DNA"/>
</dbReference>
<evidence type="ECO:0000259" key="1">
    <source>
        <dbReference type="Pfam" id="PF10433"/>
    </source>
</evidence>
<dbReference type="Proteomes" id="UP001604277">
    <property type="component" value="Unassembled WGS sequence"/>
</dbReference>
<keyword evidence="3" id="KW-1185">Reference proteome</keyword>
<protein>
    <submittedName>
        <fullName evidence="2">DNA damage-binding protein 1</fullName>
    </submittedName>
</protein>
<dbReference type="AlphaFoldDB" id="A0ABD1X9A8"/>
<dbReference type="InterPro" id="IPR050358">
    <property type="entry name" value="RSE1/DDB1/CFT1"/>
</dbReference>
<dbReference type="PANTHER" id="PTHR10644">
    <property type="entry name" value="DNA REPAIR/RNA PROCESSING CPSF FAMILY"/>
    <property type="match status" value="1"/>
</dbReference>
<dbReference type="InterPro" id="IPR036406">
    <property type="entry name" value="Coprogen_oxidase_aer_sf"/>
</dbReference>
<evidence type="ECO:0000313" key="2">
    <source>
        <dbReference type="EMBL" id="KAL2558539.1"/>
    </source>
</evidence>
<dbReference type="InterPro" id="IPR015943">
    <property type="entry name" value="WD40/YVTN_repeat-like_dom_sf"/>
</dbReference>
<dbReference type="Gene3D" id="2.130.10.10">
    <property type="entry name" value="YVTN repeat-like/Quinoprotein amine dehydrogenase"/>
    <property type="match status" value="1"/>
</dbReference>
<gene>
    <name evidence="2" type="ORF">Fot_03278</name>
</gene>
<name>A0ABD1X9A8_9LAMI</name>